<dbReference type="Proteomes" id="UP000183454">
    <property type="component" value="Unassembled WGS sequence"/>
</dbReference>
<protein>
    <submittedName>
        <fullName evidence="1">Uncharacterized protein</fullName>
    </submittedName>
</protein>
<dbReference type="AlphaFoldDB" id="A0A1H2XXW9"/>
<organism evidence="1 3">
    <name type="scientific">Nitrosomonas communis</name>
    <dbReference type="NCBI Taxonomy" id="44574"/>
    <lineage>
        <taxon>Bacteria</taxon>
        <taxon>Pseudomonadati</taxon>
        <taxon>Pseudomonadota</taxon>
        <taxon>Betaproteobacteria</taxon>
        <taxon>Nitrosomonadales</taxon>
        <taxon>Nitrosomonadaceae</taxon>
        <taxon>Nitrosomonas</taxon>
    </lineage>
</organism>
<gene>
    <name evidence="2" type="ORF">BCL69_100470</name>
    <name evidence="1" type="ORF">SAMN05421882_104412</name>
</gene>
<proteinExistence type="predicted"/>
<evidence type="ECO:0000313" key="1">
    <source>
        <dbReference type="EMBL" id="SDW97716.1"/>
    </source>
</evidence>
<name>A0A1H2XXW9_9PROT</name>
<dbReference type="EMBL" id="VNHT01000004">
    <property type="protein sequence ID" value="TYP93069.1"/>
    <property type="molecule type" value="Genomic_DNA"/>
</dbReference>
<evidence type="ECO:0000313" key="4">
    <source>
        <dbReference type="Proteomes" id="UP000324176"/>
    </source>
</evidence>
<accession>A0A1H2XXW9</accession>
<dbReference type="EMBL" id="FNNH01000044">
    <property type="protein sequence ID" value="SDW97716.1"/>
    <property type="molecule type" value="Genomic_DNA"/>
</dbReference>
<sequence length="36" mass="4150">MYSYNWAGTLKNDFIKGLTVLRLMKSTTLTEEPITL</sequence>
<evidence type="ECO:0000313" key="3">
    <source>
        <dbReference type="Proteomes" id="UP000183454"/>
    </source>
</evidence>
<evidence type="ECO:0000313" key="2">
    <source>
        <dbReference type="EMBL" id="TYP93069.1"/>
    </source>
</evidence>
<dbReference type="Proteomes" id="UP000324176">
    <property type="component" value="Unassembled WGS sequence"/>
</dbReference>
<reference evidence="2 4" key="2">
    <citation type="submission" date="2019-07" db="EMBL/GenBank/DDBJ databases">
        <title>Active sludge and wastewater microbial communities from Klosterneuburg, Austria.</title>
        <authorList>
            <person name="Wagner M."/>
        </authorList>
    </citation>
    <scope>NUCLEOTIDE SEQUENCE [LARGE SCALE GENOMIC DNA]</scope>
    <source>
        <strain evidence="2 4">Nm2</strain>
    </source>
</reference>
<reference evidence="1 3" key="1">
    <citation type="submission" date="2016-10" db="EMBL/GenBank/DDBJ databases">
        <authorList>
            <person name="de Groot N.N."/>
        </authorList>
    </citation>
    <scope>NUCLEOTIDE SEQUENCE [LARGE SCALE GENOMIC DNA]</scope>
    <source>
        <strain evidence="1 3">Nm110</strain>
    </source>
</reference>